<organism evidence="1 2">
    <name type="scientific">Streptacidiphilus alkalitolerans</name>
    <dbReference type="NCBI Taxonomy" id="3342712"/>
    <lineage>
        <taxon>Bacteria</taxon>
        <taxon>Bacillati</taxon>
        <taxon>Actinomycetota</taxon>
        <taxon>Actinomycetes</taxon>
        <taxon>Kitasatosporales</taxon>
        <taxon>Streptomycetaceae</taxon>
        <taxon>Streptacidiphilus</taxon>
    </lineage>
</organism>
<protein>
    <submittedName>
        <fullName evidence="1">Ribonuclease P protein component</fullName>
        <ecNumber evidence="1">3.1.26.5</ecNumber>
    </submittedName>
</protein>
<dbReference type="InterPro" id="IPR020539">
    <property type="entry name" value="RNase_P_CS"/>
</dbReference>
<dbReference type="SUPFAM" id="SSF54211">
    <property type="entry name" value="Ribosomal protein S5 domain 2-like"/>
    <property type="match status" value="1"/>
</dbReference>
<dbReference type="InterPro" id="IPR014721">
    <property type="entry name" value="Ribsml_uS5_D2-typ_fold_subgr"/>
</dbReference>
<proteinExistence type="inferred from homology"/>
<dbReference type="InterPro" id="IPR020568">
    <property type="entry name" value="Ribosomal_Su5_D2-typ_SF"/>
</dbReference>
<dbReference type="PANTHER" id="PTHR33992:SF1">
    <property type="entry name" value="RIBONUCLEASE P PROTEIN COMPONENT"/>
    <property type="match status" value="1"/>
</dbReference>
<dbReference type="GO" id="GO:0004526">
    <property type="term" value="F:ribonuclease P activity"/>
    <property type="evidence" value="ECO:0007669"/>
    <property type="project" value="UniProtKB-EC"/>
</dbReference>
<dbReference type="Proteomes" id="UP001592582">
    <property type="component" value="Unassembled WGS sequence"/>
</dbReference>
<gene>
    <name evidence="1" type="primary">rnpA</name>
    <name evidence="1" type="ORF">ACEZDG_14290</name>
</gene>
<dbReference type="EMBL" id="JBHEZX010000005">
    <property type="protein sequence ID" value="MFC1410435.1"/>
    <property type="molecule type" value="Genomic_DNA"/>
</dbReference>
<dbReference type="PROSITE" id="PS00648">
    <property type="entry name" value="RIBONUCLEASE_P"/>
    <property type="match status" value="1"/>
</dbReference>
<name>A0ABV6V9P5_9ACTN</name>
<dbReference type="Gene3D" id="3.30.230.10">
    <property type="match status" value="1"/>
</dbReference>
<sequence>MLPPEHRLRRRQDFAIAVRRGRRAGRPLLVVHLSENAGSTAGRTYGEGDPVASTVLPSTDPHSTGESPSPVRAGFVVSKAVGPAVVRNRVKRRLRHLVAARLADLPAGSLIVVRALPPAGTADFADLQRDLDSALRKLAAPRGGRPRASGTASSPTGAGQ</sequence>
<dbReference type="EC" id="3.1.26.5" evidence="1"/>
<keyword evidence="1" id="KW-0378">Hydrolase</keyword>
<dbReference type="InterPro" id="IPR000100">
    <property type="entry name" value="RNase_P"/>
</dbReference>
<comment type="caution">
    <text evidence="1">The sequence shown here is derived from an EMBL/GenBank/DDBJ whole genome shotgun (WGS) entry which is preliminary data.</text>
</comment>
<reference evidence="1 2" key="1">
    <citation type="submission" date="2024-09" db="EMBL/GenBank/DDBJ databases">
        <authorList>
            <person name="Lee S.D."/>
        </authorList>
    </citation>
    <scope>NUCLEOTIDE SEQUENCE [LARGE SCALE GENOMIC DNA]</scope>
    <source>
        <strain evidence="1 2">N1-1</strain>
    </source>
</reference>
<evidence type="ECO:0000313" key="1">
    <source>
        <dbReference type="EMBL" id="MFC1410435.1"/>
    </source>
</evidence>
<keyword evidence="2" id="KW-1185">Reference proteome</keyword>
<accession>A0ABV6V9P5</accession>
<dbReference type="Pfam" id="PF00825">
    <property type="entry name" value="Ribonuclease_P"/>
    <property type="match status" value="1"/>
</dbReference>
<dbReference type="HAMAP" id="MF_00227">
    <property type="entry name" value="RNase_P"/>
    <property type="match status" value="1"/>
</dbReference>
<evidence type="ECO:0000313" key="2">
    <source>
        <dbReference type="Proteomes" id="UP001592582"/>
    </source>
</evidence>
<dbReference type="NCBIfam" id="TIGR00188">
    <property type="entry name" value="rnpA"/>
    <property type="match status" value="1"/>
</dbReference>
<dbReference type="PANTHER" id="PTHR33992">
    <property type="entry name" value="RIBONUCLEASE P PROTEIN COMPONENT"/>
    <property type="match status" value="1"/>
</dbReference>